<keyword evidence="1" id="KW-0812">Transmembrane</keyword>
<gene>
    <name evidence="2" type="ordered locus">NMC0235</name>
</gene>
<feature type="transmembrane region" description="Helical" evidence="1">
    <location>
        <begin position="26"/>
        <end position="45"/>
    </location>
</feature>
<feature type="transmembrane region" description="Helical" evidence="1">
    <location>
        <begin position="131"/>
        <end position="152"/>
    </location>
</feature>
<feature type="transmembrane region" description="Helical" evidence="1">
    <location>
        <begin position="57"/>
        <end position="77"/>
    </location>
</feature>
<dbReference type="NCBIfam" id="NF037959">
    <property type="entry name" value="MFS_SpdSyn"/>
    <property type="match status" value="1"/>
</dbReference>
<organism evidence="2 3">
    <name type="scientific">Neisseria meningitidis serogroup C / serotype 2a (strain ATCC 700532 / DSM 15464 / FAM18)</name>
    <dbReference type="NCBI Taxonomy" id="272831"/>
    <lineage>
        <taxon>Bacteria</taxon>
        <taxon>Pseudomonadati</taxon>
        <taxon>Pseudomonadota</taxon>
        <taxon>Betaproteobacteria</taxon>
        <taxon>Neisseriales</taxon>
        <taxon>Neisseriaceae</taxon>
        <taxon>Neisseria</taxon>
    </lineage>
</organism>
<feature type="transmembrane region" description="Helical" evidence="1">
    <location>
        <begin position="195"/>
        <end position="213"/>
    </location>
</feature>
<dbReference type="KEGG" id="nmc:NMC0235"/>
<reference evidence="2 3" key="1">
    <citation type="journal article" date="2007" name="PLoS Genet.">
        <title>Meningococcal genetic variation mechanisms viewed through comparative analysis of serogroup C strain FAM18.</title>
        <authorList>
            <person name="Bentley S.D."/>
            <person name="Vernikos G.S."/>
            <person name="Snyder L.A.S."/>
            <person name="Churcher C."/>
            <person name="Arrowsmith C."/>
            <person name="Chillingworth T."/>
            <person name="Cronin A."/>
            <person name="Davis P.H."/>
            <person name="Holroyd N.E."/>
            <person name="Jagels K."/>
            <person name="Maddison M."/>
            <person name="Moule S."/>
            <person name="Rabbinowitsch E."/>
            <person name="Sharp S."/>
            <person name="Unwin L."/>
            <person name="Whitehead S."/>
            <person name="Quail M.A."/>
            <person name="Achtman M."/>
            <person name="Barrell B."/>
            <person name="Saunders N.J."/>
            <person name="Parkhill J."/>
        </authorList>
    </citation>
    <scope>NUCLEOTIDE SEQUENCE [LARGE SCALE GENOMIC DNA]</scope>
    <source>
        <strain evidence="3">ATCC 700532 / DSM 15464 / FAM18</strain>
    </source>
</reference>
<evidence type="ECO:0000313" key="3">
    <source>
        <dbReference type="Proteomes" id="UP000002286"/>
    </source>
</evidence>
<evidence type="ECO:0000256" key="1">
    <source>
        <dbReference type="SAM" id="Phobius"/>
    </source>
</evidence>
<proteinExistence type="predicted"/>
<evidence type="ECO:0000313" key="2">
    <source>
        <dbReference type="EMBL" id="CAM09549.1"/>
    </source>
</evidence>
<dbReference type="Gene3D" id="1.20.1250.20">
    <property type="entry name" value="MFS general substrate transporter like domains"/>
    <property type="match status" value="1"/>
</dbReference>
<dbReference type="EMBL" id="AM421808">
    <property type="protein sequence ID" value="CAM09549.1"/>
    <property type="molecule type" value="Genomic_DNA"/>
</dbReference>
<dbReference type="AlphaFoldDB" id="A1KRS0"/>
<feature type="transmembrane region" description="Helical" evidence="1">
    <location>
        <begin position="164"/>
        <end position="189"/>
    </location>
</feature>
<dbReference type="HOGENOM" id="CLU_093500_0_0_4"/>
<sequence>MIHFIYSSAYLKIENMNSTASKTLKGLSLVFFASGFCALIYQVSWQRLLFSHIGIDLSSITVIISVFMVGLGVGAYFGGRIADRFPSSIIPLFCIAEVSIGLFGLVSRGLISGLGHLLVEADLPIIAAANFLLLLLPTFMMGATLPLLTCFFNRKIHNVGESIGTLYFFNTLGAALGSLAAAEFFYVFFTLSQTIALTACFNLLIAASVWLRYRKDGYSEH</sequence>
<protein>
    <submittedName>
        <fullName evidence="2">Inner membrane protein</fullName>
    </submittedName>
</protein>
<dbReference type="SUPFAM" id="SSF103473">
    <property type="entry name" value="MFS general substrate transporter"/>
    <property type="match status" value="1"/>
</dbReference>
<dbReference type="InterPro" id="IPR036259">
    <property type="entry name" value="MFS_trans_sf"/>
</dbReference>
<keyword evidence="1" id="KW-1133">Transmembrane helix</keyword>
<name>A1KRS0_NEIMF</name>
<dbReference type="Proteomes" id="UP000002286">
    <property type="component" value="Chromosome"/>
</dbReference>
<accession>A1KRS0</accession>
<keyword evidence="1" id="KW-0472">Membrane</keyword>
<feature type="transmembrane region" description="Helical" evidence="1">
    <location>
        <begin position="89"/>
        <end position="111"/>
    </location>
</feature>